<accession>A0A0G1IWL0</accession>
<dbReference type="SMART" id="SM00849">
    <property type="entry name" value="Lactamase_B"/>
    <property type="match status" value="1"/>
</dbReference>
<dbReference type="PANTHER" id="PTHR43546">
    <property type="entry name" value="UPF0173 METAL-DEPENDENT HYDROLASE MJ1163-RELATED"/>
    <property type="match status" value="1"/>
</dbReference>
<feature type="domain" description="Metallo-beta-lactamase" evidence="1">
    <location>
        <begin position="7"/>
        <end position="170"/>
    </location>
</feature>
<dbReference type="InterPro" id="IPR036866">
    <property type="entry name" value="RibonucZ/Hydroxyglut_hydro"/>
</dbReference>
<gene>
    <name evidence="2" type="ORF">UW55_C0001G0064</name>
</gene>
<dbReference type="InterPro" id="IPR050114">
    <property type="entry name" value="UPF0173_UPF0282_UlaG_hydrolase"/>
</dbReference>
<dbReference type="Pfam" id="PF13483">
    <property type="entry name" value="Lactamase_B_3"/>
    <property type="match status" value="1"/>
</dbReference>
<comment type="caution">
    <text evidence="2">The sequence shown here is derived from an EMBL/GenBank/DDBJ whole genome shotgun (WGS) entry which is preliminary data.</text>
</comment>
<dbReference type="Gene3D" id="3.60.15.10">
    <property type="entry name" value="Ribonuclease Z/Hydroxyacylglutathione hydrolase-like"/>
    <property type="match status" value="1"/>
</dbReference>
<organism evidence="2 3">
    <name type="scientific">Candidatus Giovannonibacteria bacterium GW2011_GWA2_44_26</name>
    <dbReference type="NCBI Taxonomy" id="1618648"/>
    <lineage>
        <taxon>Bacteria</taxon>
        <taxon>Candidatus Giovannoniibacteriota</taxon>
    </lineage>
</organism>
<protein>
    <recommendedName>
        <fullName evidence="1">Metallo-beta-lactamase domain-containing protein</fullName>
    </recommendedName>
</protein>
<proteinExistence type="predicted"/>
<dbReference type="EMBL" id="LCIT01000001">
    <property type="protein sequence ID" value="KKT63771.1"/>
    <property type="molecule type" value="Genomic_DNA"/>
</dbReference>
<evidence type="ECO:0000313" key="2">
    <source>
        <dbReference type="EMBL" id="KKT63771.1"/>
    </source>
</evidence>
<sequence length="208" mass="23186">MKITKHIHSCLLVEDAGKRILVDPGNYTFEEGALDLGKIDGLDLILITHEHLDHAYPPLIKKVLERFPDVKILANLSTKNFLTKEGIGSFANNFDGITLADAPHEFLLGGRTAENSLLNIFGKLTHPGDSLKFNASLPILALPIQAPWGSMVASVEKAALVKPKFVIPIHDWHWKDSARKKMYDMAKNYLAEKGIEFRSLETGEEFEV</sequence>
<dbReference type="PANTHER" id="PTHR43546:SF3">
    <property type="entry name" value="UPF0173 METAL-DEPENDENT HYDROLASE MJ1163"/>
    <property type="match status" value="1"/>
</dbReference>
<name>A0A0G1IWL0_9BACT</name>
<dbReference type="Proteomes" id="UP000033945">
    <property type="component" value="Unassembled WGS sequence"/>
</dbReference>
<dbReference type="InterPro" id="IPR001279">
    <property type="entry name" value="Metallo-B-lactamas"/>
</dbReference>
<reference evidence="2 3" key="1">
    <citation type="journal article" date="2015" name="Nature">
        <title>rRNA introns, odd ribosomes, and small enigmatic genomes across a large radiation of phyla.</title>
        <authorList>
            <person name="Brown C.T."/>
            <person name="Hug L.A."/>
            <person name="Thomas B.C."/>
            <person name="Sharon I."/>
            <person name="Castelle C.J."/>
            <person name="Singh A."/>
            <person name="Wilkins M.J."/>
            <person name="Williams K.H."/>
            <person name="Banfield J.F."/>
        </authorList>
    </citation>
    <scope>NUCLEOTIDE SEQUENCE [LARGE SCALE GENOMIC DNA]</scope>
</reference>
<evidence type="ECO:0000313" key="3">
    <source>
        <dbReference type="Proteomes" id="UP000033945"/>
    </source>
</evidence>
<dbReference type="AlphaFoldDB" id="A0A0G1IWL0"/>
<evidence type="ECO:0000259" key="1">
    <source>
        <dbReference type="SMART" id="SM00849"/>
    </source>
</evidence>
<dbReference type="SUPFAM" id="SSF56281">
    <property type="entry name" value="Metallo-hydrolase/oxidoreductase"/>
    <property type="match status" value="1"/>
</dbReference>